<comment type="caution">
    <text evidence="3">The sequence shown here is derived from an EMBL/GenBank/DDBJ whole genome shotgun (WGS) entry which is preliminary data.</text>
</comment>
<dbReference type="Pfam" id="PF01575">
    <property type="entry name" value="MaoC_dehydratas"/>
    <property type="match status" value="1"/>
</dbReference>
<evidence type="ECO:0000313" key="3">
    <source>
        <dbReference type="EMBL" id="MFC6019935.1"/>
    </source>
</evidence>
<dbReference type="EMBL" id="JBHSPR010000023">
    <property type="protein sequence ID" value="MFC6019935.1"/>
    <property type="molecule type" value="Genomic_DNA"/>
</dbReference>
<dbReference type="Proteomes" id="UP001596203">
    <property type="component" value="Unassembled WGS sequence"/>
</dbReference>
<keyword evidence="4" id="KW-1185">Reference proteome</keyword>
<dbReference type="SUPFAM" id="SSF54637">
    <property type="entry name" value="Thioesterase/thiol ester dehydrase-isomerase"/>
    <property type="match status" value="1"/>
</dbReference>
<dbReference type="InterPro" id="IPR029069">
    <property type="entry name" value="HotDog_dom_sf"/>
</dbReference>
<gene>
    <name evidence="3" type="ORF">ACFP2T_27520</name>
</gene>
<evidence type="ECO:0000256" key="1">
    <source>
        <dbReference type="ARBA" id="ARBA00005254"/>
    </source>
</evidence>
<dbReference type="InterPro" id="IPR052342">
    <property type="entry name" value="MCH/BMMD"/>
</dbReference>
<proteinExistence type="inferred from homology"/>
<feature type="domain" description="MaoC-like" evidence="2">
    <location>
        <begin position="13"/>
        <end position="122"/>
    </location>
</feature>
<reference evidence="4" key="1">
    <citation type="journal article" date="2019" name="Int. J. Syst. Evol. Microbiol.">
        <title>The Global Catalogue of Microorganisms (GCM) 10K type strain sequencing project: providing services to taxonomists for standard genome sequencing and annotation.</title>
        <authorList>
            <consortium name="The Broad Institute Genomics Platform"/>
            <consortium name="The Broad Institute Genome Sequencing Center for Infectious Disease"/>
            <person name="Wu L."/>
            <person name="Ma J."/>
        </authorList>
    </citation>
    <scope>NUCLEOTIDE SEQUENCE [LARGE SCALE GENOMIC DNA]</scope>
    <source>
        <strain evidence="4">ZS-35-S2</strain>
    </source>
</reference>
<sequence>MTGSLYFEDLEVGQRFVSHARTVTEADVVGFAGLSGDFNPIHMDQEFAARGMFGRRVAHGLLGISIATGMIDNLGLFRASMGAMLGIDGWTFKAPLYIGDTIHLEMSIESKRLTKAGDRGVVQRRVQLVNHGDVVVQEGLITVLILCRGASADPVRSAHP</sequence>
<dbReference type="PANTHER" id="PTHR43664">
    <property type="entry name" value="MONOAMINE OXIDASE-RELATED"/>
    <property type="match status" value="1"/>
</dbReference>
<accession>A0ABW1KED3</accession>
<protein>
    <submittedName>
        <fullName evidence="3">MaoC/PaaZ C-terminal domain-containing protein</fullName>
    </submittedName>
</protein>
<dbReference type="RefSeq" id="WP_377426469.1">
    <property type="nucleotide sequence ID" value="NZ_JBHSPR010000023.1"/>
</dbReference>
<evidence type="ECO:0000313" key="4">
    <source>
        <dbReference type="Proteomes" id="UP001596203"/>
    </source>
</evidence>
<dbReference type="InterPro" id="IPR002539">
    <property type="entry name" value="MaoC-like_dom"/>
</dbReference>
<dbReference type="PANTHER" id="PTHR43664:SF1">
    <property type="entry name" value="BETA-METHYLMALYL-COA DEHYDRATASE"/>
    <property type="match status" value="1"/>
</dbReference>
<dbReference type="Gene3D" id="3.10.129.10">
    <property type="entry name" value="Hotdog Thioesterase"/>
    <property type="match status" value="1"/>
</dbReference>
<comment type="similarity">
    <text evidence="1">Belongs to the enoyl-CoA hydratase/isomerase family.</text>
</comment>
<evidence type="ECO:0000259" key="2">
    <source>
        <dbReference type="Pfam" id="PF01575"/>
    </source>
</evidence>
<organism evidence="3 4">
    <name type="scientific">Plantactinospora solaniradicis</name>
    <dbReference type="NCBI Taxonomy" id="1723736"/>
    <lineage>
        <taxon>Bacteria</taxon>
        <taxon>Bacillati</taxon>
        <taxon>Actinomycetota</taxon>
        <taxon>Actinomycetes</taxon>
        <taxon>Micromonosporales</taxon>
        <taxon>Micromonosporaceae</taxon>
        <taxon>Plantactinospora</taxon>
    </lineage>
</organism>
<name>A0ABW1KED3_9ACTN</name>